<protein>
    <submittedName>
        <fullName evidence="1">Uncharacterized protein</fullName>
    </submittedName>
</protein>
<keyword evidence="2" id="KW-1185">Reference proteome</keyword>
<feature type="non-terminal residue" evidence="1">
    <location>
        <position position="1"/>
    </location>
</feature>
<gene>
    <name evidence="1" type="ORF">EV182_001225</name>
</gene>
<reference evidence="1" key="1">
    <citation type="submission" date="2022-06" db="EMBL/GenBank/DDBJ databases">
        <title>Phylogenomic reconstructions and comparative analyses of Kickxellomycotina fungi.</title>
        <authorList>
            <person name="Reynolds N.K."/>
            <person name="Stajich J.E."/>
            <person name="Barry K."/>
            <person name="Grigoriev I.V."/>
            <person name="Crous P."/>
            <person name="Smith M.E."/>
        </authorList>
    </citation>
    <scope>NUCLEOTIDE SEQUENCE</scope>
    <source>
        <strain evidence="1">RSA 2271</strain>
    </source>
</reference>
<name>A0ACC1HWZ3_9FUNG</name>
<comment type="caution">
    <text evidence="1">The sequence shown here is derived from an EMBL/GenBank/DDBJ whole genome shotgun (WGS) entry which is preliminary data.</text>
</comment>
<dbReference type="Proteomes" id="UP001145114">
    <property type="component" value="Unassembled WGS sequence"/>
</dbReference>
<sequence>LLEKYGFLGIFLFASIPNPLFDLAGITCGHFQVPFWTFFGATLLGKSCVKATIQSIVVVTAFSKETIDTLLAYLKVCSIWLHDLAQNILVRQASLIGDESPGSEPQSTSLIGLTWNGMVTMMLIYFGITMLESFASSYYTDISNNDNKADRALKGEADSRESLLLPELYLADGSSGFGLPPPPPVPSSTIRTPSSANSVAAADSQPRQSKTVGRGSSSIHRRATLGNLHFQPQNLLADMPATPSIITSPFGGAPSSAARPSLITPPSPQYNANGAGSDPSRFATIRSPSNTSAVPVASTSHKGNSRRTMTGYDIRLPPPLAAAATTAAATNGNGAATPARPSSKPSPAQPTVPGVEGGTAKAMTTGMAAVNRGRELLKAMRESPRLGGRGGPSGNPAVSQTPRVPRNTQAHTPSGNIKSEAVEVGTRVFIETMHLKGTVRYIGPIDGKSGTWAGVELDDVGNGKNDGTVAGKKYFECPPNTGIFIAPSKLSPERQALPGDDIGGDAGAAPIAEAAATPSAEGGSRSIGSVLAANPPATPVTKTQQFGPRANRIIAMSTNLRRATALHTAKGATPRITGGTRAGAPTPARTTPAPASTAIAATPSMPRIRSPGISTPSSRSSSAAGRGTLAGSSMVTTASKITRAKTPASNDASASVQRTASREGSVRSSGSGTRSPTTRLGTRTPTSTRSLSKQSVTSDNSNLHPTAAKPQQQQPPQNGRATPISGPADSGISAGRRASIVARRRMTRGSFSSAVESSEDVVSRLQSQIETMSAEINLLRMENNDAKAKLAASNIIAGDLALADHKGIDAVAEVEAALNREREDRKRDQQGNEVIISELRHQVEELKAKLEQQQREKAASQEEQQKLADALNSSLEARSAELETLRKQQEQVREAGHRNSQSLTDECQRLTQELDAKDFALTAVNTKLDEVIAEYEAAKTKYEQDIEDLKKEAALKSELAAGQSQQSEEQQNGGEEVPEVIIASLGAVTDILAGLACAVLNCDDATKPVFNELDDAKVRLSAPNAGTEGVQEWTALVMQSLESVQVGSARQRERLEESKQRALELEQQLVQEAEARRAVSEQLEAAMSSSRMEKVDESKVEQLKAVIQQLKSRIEELEVKTGELEAMNSELVHERAVFIKDQKDVNDYLAKLEAECNRLVDDIEILNAENERLSEELATTSLRASMAGGLESQSVDSRAEAAGGDVNKEWKNNETSEGVQKEQSSSAAESNDDEWMKRLESMRASHRMEIQTLRKQLAELEVRKNSEIEQLNNDLNELEGMIEDKVFKEAELEEEVSQLRKMLQKYQATVTAASGGSDTALQHLGDEKGHHGESLESPLAVGLKAATAAVTTTITTTASSRTDGEKAEDEAPAEGDDQVCDICDQPGHSIVNCPSLSAPSAIFKGNSSVDASRPYCDNCEEFDLHWTEDCPNLDETF</sequence>
<evidence type="ECO:0000313" key="2">
    <source>
        <dbReference type="Proteomes" id="UP001145114"/>
    </source>
</evidence>
<accession>A0ACC1HWZ3</accession>
<proteinExistence type="predicted"/>
<evidence type="ECO:0000313" key="1">
    <source>
        <dbReference type="EMBL" id="KAJ1679840.1"/>
    </source>
</evidence>
<dbReference type="EMBL" id="JAMZIH010000154">
    <property type="protein sequence ID" value="KAJ1679840.1"/>
    <property type="molecule type" value="Genomic_DNA"/>
</dbReference>
<organism evidence="1 2">
    <name type="scientific">Spiromyces aspiralis</name>
    <dbReference type="NCBI Taxonomy" id="68401"/>
    <lineage>
        <taxon>Eukaryota</taxon>
        <taxon>Fungi</taxon>
        <taxon>Fungi incertae sedis</taxon>
        <taxon>Zoopagomycota</taxon>
        <taxon>Kickxellomycotina</taxon>
        <taxon>Kickxellomycetes</taxon>
        <taxon>Kickxellales</taxon>
        <taxon>Kickxellaceae</taxon>
        <taxon>Spiromyces</taxon>
    </lineage>
</organism>